<dbReference type="STRING" id="388467.A19Y_0225"/>
<reference evidence="1 2" key="1">
    <citation type="journal article" date="2014" name="Appl. Environ. Microbiol.">
        <title>Elucidation of insertion elements encoded on plasmids and in vitro construction of shuttle vectors from the toxic cyanobacterium Planktothrix.</title>
        <authorList>
            <person name="Christiansen G."/>
            <person name="Goesmann A."/>
            <person name="Kurmayer R."/>
        </authorList>
    </citation>
    <scope>NUCLEOTIDE SEQUENCE [LARGE SCALE GENOMIC DNA]</scope>
    <source>
        <strain evidence="1 2">NIVA-CYA 126/8</strain>
    </source>
</reference>
<organism evidence="1 2">
    <name type="scientific">Planktothrix agardhii (strain NIVA-CYA 126/8)</name>
    <dbReference type="NCBI Taxonomy" id="388467"/>
    <lineage>
        <taxon>Bacteria</taxon>
        <taxon>Bacillati</taxon>
        <taxon>Cyanobacteriota</taxon>
        <taxon>Cyanophyceae</taxon>
        <taxon>Oscillatoriophycideae</taxon>
        <taxon>Oscillatoriales</taxon>
        <taxon>Microcoleaceae</taxon>
        <taxon>Planktothrix</taxon>
    </lineage>
</organism>
<keyword evidence="2" id="KW-1185">Reference proteome</keyword>
<accession>A0A073CCU3</accession>
<dbReference type="EMBL" id="CM002803">
    <property type="protein sequence ID" value="KEI65463.1"/>
    <property type="molecule type" value="Genomic_DNA"/>
</dbReference>
<gene>
    <name evidence="1" type="ORF">A19Y_0225</name>
</gene>
<dbReference type="AlphaFoldDB" id="A0A073CCU3"/>
<name>A0A073CCU3_PLAA1</name>
<dbReference type="HOGENOM" id="CLU_3375180_0_0_3"/>
<protein>
    <submittedName>
        <fullName evidence="1">Uncharacterized protein</fullName>
    </submittedName>
</protein>
<sequence>MSYPALGGPAKSQLVHEVDALTTAGSIVVFSLIE</sequence>
<dbReference type="Proteomes" id="UP000027395">
    <property type="component" value="Chromosome"/>
</dbReference>
<evidence type="ECO:0000313" key="2">
    <source>
        <dbReference type="Proteomes" id="UP000027395"/>
    </source>
</evidence>
<proteinExistence type="predicted"/>
<evidence type="ECO:0000313" key="1">
    <source>
        <dbReference type="EMBL" id="KEI65463.1"/>
    </source>
</evidence>